<protein>
    <submittedName>
        <fullName evidence="1">Uncharacterized protein</fullName>
    </submittedName>
</protein>
<name>A0A6C0JUQ8_9ZZZZ</name>
<organism evidence="1">
    <name type="scientific">viral metagenome</name>
    <dbReference type="NCBI Taxonomy" id="1070528"/>
    <lineage>
        <taxon>unclassified sequences</taxon>
        <taxon>metagenomes</taxon>
        <taxon>organismal metagenomes</taxon>
    </lineage>
</organism>
<dbReference type="EMBL" id="MN740695">
    <property type="protein sequence ID" value="QHU08147.1"/>
    <property type="molecule type" value="Genomic_DNA"/>
</dbReference>
<accession>A0A6C0JUQ8</accession>
<evidence type="ECO:0000313" key="1">
    <source>
        <dbReference type="EMBL" id="QHU08147.1"/>
    </source>
</evidence>
<proteinExistence type="predicted"/>
<sequence length="169" mass="19040">MSTCGIVIGKHGCSLAEWVGAFAKQVTFGGTSFTDRAEMVAVADKWEPSDDVRDGKENELLVTLKDEWVDQLDEYHPVYEISFIDEDDVSEYVNCSTLYYKKNTKIVFTYGGCETYLGFDFPPETTTKKARRTSKRGIHVTKDEMMQLFTVAESLGVPPIFSIIEKCCS</sequence>
<reference evidence="1" key="1">
    <citation type="journal article" date="2020" name="Nature">
        <title>Giant virus diversity and host interactions through global metagenomics.</title>
        <authorList>
            <person name="Schulz F."/>
            <person name="Roux S."/>
            <person name="Paez-Espino D."/>
            <person name="Jungbluth S."/>
            <person name="Walsh D.A."/>
            <person name="Denef V.J."/>
            <person name="McMahon K.D."/>
            <person name="Konstantinidis K.T."/>
            <person name="Eloe-Fadrosh E.A."/>
            <person name="Kyrpides N.C."/>
            <person name="Woyke T."/>
        </authorList>
    </citation>
    <scope>NUCLEOTIDE SEQUENCE</scope>
    <source>
        <strain evidence="1">GVMAG-S-1062768-28</strain>
    </source>
</reference>
<dbReference type="AlphaFoldDB" id="A0A6C0JUQ8"/>